<evidence type="ECO:0008006" key="4">
    <source>
        <dbReference type="Google" id="ProtNLM"/>
    </source>
</evidence>
<organism evidence="2 3">
    <name type="scientific">Pigmentiphaga litoralis</name>
    <dbReference type="NCBI Taxonomy" id="516702"/>
    <lineage>
        <taxon>Bacteria</taxon>
        <taxon>Pseudomonadati</taxon>
        <taxon>Pseudomonadota</taxon>
        <taxon>Betaproteobacteria</taxon>
        <taxon>Burkholderiales</taxon>
        <taxon>Alcaligenaceae</taxon>
        <taxon>Pigmentiphaga</taxon>
    </lineage>
</organism>
<dbReference type="EMBL" id="JACBYR010000002">
    <property type="protein sequence ID" value="NYE85032.1"/>
    <property type="molecule type" value="Genomic_DNA"/>
</dbReference>
<evidence type="ECO:0000313" key="2">
    <source>
        <dbReference type="EMBL" id="NYE85032.1"/>
    </source>
</evidence>
<name>A0A7Y9IXR1_9BURK</name>
<sequence length="269" mass="27149">MRRSALFIALLSAAVLAACNGGYFGVDSDDNGNGGGSGATSDAQGLWTGTTSDRYTFALLVTPTNDVWGLSYDESANTAFRLFRGTGALTGKNFTGTGKTYASGASGTVTTGTVTGSVTTASAFDGNLPNNLTFTTNFNSQYNTAAPLSDYAGTWEGRDSSGARLVVTLDGGGRITATSTVPGKTDPCAINGALSAGASSKNYTILNLSFGGESGCAANVASQSMQGVGVRVADAAATAQPLLLLEATNNGQTAGWFAYARRRAVATGS</sequence>
<keyword evidence="1" id="KW-0732">Signal</keyword>
<evidence type="ECO:0000256" key="1">
    <source>
        <dbReference type="SAM" id="SignalP"/>
    </source>
</evidence>
<dbReference type="AlphaFoldDB" id="A0A7Y9IXR1"/>
<reference evidence="2 3" key="1">
    <citation type="submission" date="2020-07" db="EMBL/GenBank/DDBJ databases">
        <title>Genomic Encyclopedia of Type Strains, Phase IV (KMG-V): Genome sequencing to study the core and pangenomes of soil and plant-associated prokaryotes.</title>
        <authorList>
            <person name="Whitman W."/>
        </authorList>
    </citation>
    <scope>NUCLEOTIDE SEQUENCE [LARGE SCALE GENOMIC DNA]</scope>
    <source>
        <strain evidence="2 3">SAS40</strain>
    </source>
</reference>
<feature type="chain" id="PRO_5031286627" description="Lipoprotein" evidence="1">
    <location>
        <begin position="18"/>
        <end position="269"/>
    </location>
</feature>
<dbReference type="Proteomes" id="UP000542125">
    <property type="component" value="Unassembled WGS sequence"/>
</dbReference>
<comment type="caution">
    <text evidence="2">The sequence shown here is derived from an EMBL/GenBank/DDBJ whole genome shotgun (WGS) entry which is preliminary data.</text>
</comment>
<proteinExistence type="predicted"/>
<feature type="signal peptide" evidence="1">
    <location>
        <begin position="1"/>
        <end position="17"/>
    </location>
</feature>
<accession>A0A7Y9IXR1</accession>
<protein>
    <recommendedName>
        <fullName evidence="4">Lipoprotein</fullName>
    </recommendedName>
</protein>
<dbReference type="RefSeq" id="WP_179589050.1">
    <property type="nucleotide sequence ID" value="NZ_JACBYR010000002.1"/>
</dbReference>
<dbReference type="PROSITE" id="PS51257">
    <property type="entry name" value="PROKAR_LIPOPROTEIN"/>
    <property type="match status" value="1"/>
</dbReference>
<keyword evidence="3" id="KW-1185">Reference proteome</keyword>
<gene>
    <name evidence="2" type="ORF">FHW18_004339</name>
</gene>
<evidence type="ECO:0000313" key="3">
    <source>
        <dbReference type="Proteomes" id="UP000542125"/>
    </source>
</evidence>